<feature type="compositionally biased region" description="Acidic residues" evidence="1">
    <location>
        <begin position="25"/>
        <end position="61"/>
    </location>
</feature>
<keyword evidence="3" id="KW-1185">Reference proteome</keyword>
<protein>
    <submittedName>
        <fullName evidence="2">Uncharacterized protein</fullName>
    </submittedName>
</protein>
<dbReference type="RefSeq" id="WP_237438366.1">
    <property type="nucleotide sequence ID" value="NZ_WTYV01000006.1"/>
</dbReference>
<reference evidence="2 3" key="1">
    <citation type="submission" date="2019-12" db="EMBL/GenBank/DDBJ databases">
        <title>Genomic-based taxomic classification of the family Erythrobacteraceae.</title>
        <authorList>
            <person name="Xu L."/>
        </authorList>
    </citation>
    <scope>NUCLEOTIDE SEQUENCE [LARGE SCALE GENOMIC DNA]</scope>
    <source>
        <strain evidence="2 3">M0322</strain>
    </source>
</reference>
<proteinExistence type="predicted"/>
<gene>
    <name evidence="2" type="ORF">GRI99_14685</name>
</gene>
<feature type="region of interest" description="Disordered" evidence="1">
    <location>
        <begin position="270"/>
        <end position="307"/>
    </location>
</feature>
<evidence type="ECO:0000313" key="3">
    <source>
        <dbReference type="Proteomes" id="UP000466966"/>
    </source>
</evidence>
<feature type="compositionally biased region" description="Polar residues" evidence="1">
    <location>
        <begin position="98"/>
        <end position="110"/>
    </location>
</feature>
<sequence length="323" mass="35474">MEAANAPAPVSVDEKAADFENYLFGDEDEQDDQSDSDEEAADEGEDLELDEEQADEADEPELPAIDPPVSLTAEEKATFAQLPPEAQAAWAASETRRNAQVQEATTKASNAQRDAEVRAAQADAQAKARYAEQLKAIGEAYAPQMPQRQHYRDDVSYLTARDAYRDQLAQHNDFMQQVAGLESAANSEDRQAFEMQRERELMAIPEIANPQTREGYFAKAFSAMEALGYDPAMKADLTAQDVRNLAQVAEWQEKAAKFDKATARQMQKVRAAKGKSLRPNAAPQGKTRAASADQAFQRIKASGKNRDAQGAAMADWLEAQGIL</sequence>
<evidence type="ECO:0000256" key="1">
    <source>
        <dbReference type="SAM" id="MobiDB-lite"/>
    </source>
</evidence>
<dbReference type="EMBL" id="WTYV01000006">
    <property type="protein sequence ID" value="MXO72876.1"/>
    <property type="molecule type" value="Genomic_DNA"/>
</dbReference>
<dbReference type="Proteomes" id="UP000466966">
    <property type="component" value="Unassembled WGS sequence"/>
</dbReference>
<dbReference type="AlphaFoldDB" id="A0A844Z0T8"/>
<accession>A0A844Z0T8</accession>
<organism evidence="2 3">
    <name type="scientific">Alteraurantiacibacter buctensis</name>
    <dbReference type="NCBI Taxonomy" id="1503981"/>
    <lineage>
        <taxon>Bacteria</taxon>
        <taxon>Pseudomonadati</taxon>
        <taxon>Pseudomonadota</taxon>
        <taxon>Alphaproteobacteria</taxon>
        <taxon>Sphingomonadales</taxon>
        <taxon>Erythrobacteraceae</taxon>
        <taxon>Alteraurantiacibacter</taxon>
    </lineage>
</organism>
<evidence type="ECO:0000313" key="2">
    <source>
        <dbReference type="EMBL" id="MXO72876.1"/>
    </source>
</evidence>
<comment type="caution">
    <text evidence="2">The sequence shown here is derived from an EMBL/GenBank/DDBJ whole genome shotgun (WGS) entry which is preliminary data.</text>
</comment>
<name>A0A844Z0T8_9SPHN</name>
<feature type="region of interest" description="Disordered" evidence="1">
    <location>
        <begin position="1"/>
        <end position="126"/>
    </location>
</feature>